<sequence>MVPTDQNHSARDLLRYAQKKEPENLWGRLREGSPNELILRCLPLILIAVLVAGMAFNNDWMRMRYVAVVMPALIALTRGPRATALAGAVVTVVYALGGGAFDVLPLNSSWADLPTVGAISVLCVFLSWARDQTAKRLADMTSVADTLHRAVLPEIPPRVGPFQVAAAYRTSMNNPGLLGGDLFHISGTPHGTRFLIGDVSGHSLETVATTVNLLSAFSEAARYRPTVQEVGMRLDQRMNLVNKGRDPWMSAFATALVASVSDSGRMELLNFGHPPPLLVRGGETEAVQTAVTAPLGMQDLTLMEPERRTVQLEPGDILFLYTDGILESRRVAGIDTPLEEDFGAVVRRAGGDPQGIVAEGRRTFYRDNLPFADDMAVMVLAYTGPGSLEAAEF</sequence>
<dbReference type="InterPro" id="IPR052016">
    <property type="entry name" value="Bact_Sigma-Reg"/>
</dbReference>
<keyword evidence="2" id="KW-1133">Transmembrane helix</keyword>
<keyword evidence="1 4" id="KW-0378">Hydrolase</keyword>
<dbReference type="PANTHER" id="PTHR43156:SF2">
    <property type="entry name" value="STAGE II SPORULATION PROTEIN E"/>
    <property type="match status" value="1"/>
</dbReference>
<feature type="domain" description="PPM-type phosphatase" evidence="3">
    <location>
        <begin position="159"/>
        <end position="382"/>
    </location>
</feature>
<organism evidence="4 5">
    <name type="scientific">Salininema proteolyticum</name>
    <dbReference type="NCBI Taxonomy" id="1607685"/>
    <lineage>
        <taxon>Bacteria</taxon>
        <taxon>Bacillati</taxon>
        <taxon>Actinomycetota</taxon>
        <taxon>Actinomycetes</taxon>
        <taxon>Glycomycetales</taxon>
        <taxon>Glycomycetaceae</taxon>
        <taxon>Salininema</taxon>
    </lineage>
</organism>
<evidence type="ECO:0000313" key="5">
    <source>
        <dbReference type="Proteomes" id="UP001595823"/>
    </source>
</evidence>
<feature type="transmembrane region" description="Helical" evidence="2">
    <location>
        <begin position="37"/>
        <end position="56"/>
    </location>
</feature>
<dbReference type="PANTHER" id="PTHR43156">
    <property type="entry name" value="STAGE II SPORULATION PROTEIN E-RELATED"/>
    <property type="match status" value="1"/>
</dbReference>
<protein>
    <submittedName>
        <fullName evidence="4">PP2C family protein-serine/threonine phosphatase</fullName>
        <ecNumber evidence="4">3.1.3.16</ecNumber>
    </submittedName>
</protein>
<proteinExistence type="predicted"/>
<dbReference type="SUPFAM" id="SSF81606">
    <property type="entry name" value="PP2C-like"/>
    <property type="match status" value="1"/>
</dbReference>
<dbReference type="InterPro" id="IPR036457">
    <property type="entry name" value="PPM-type-like_dom_sf"/>
</dbReference>
<dbReference type="EMBL" id="JBHSDK010000015">
    <property type="protein sequence ID" value="MFC4335699.1"/>
    <property type="molecule type" value="Genomic_DNA"/>
</dbReference>
<name>A0ABV8TY05_9ACTN</name>
<evidence type="ECO:0000259" key="3">
    <source>
        <dbReference type="SMART" id="SM00331"/>
    </source>
</evidence>
<dbReference type="SMART" id="SM00331">
    <property type="entry name" value="PP2C_SIG"/>
    <property type="match status" value="1"/>
</dbReference>
<feature type="transmembrane region" description="Helical" evidence="2">
    <location>
        <begin position="84"/>
        <end position="104"/>
    </location>
</feature>
<keyword evidence="5" id="KW-1185">Reference proteome</keyword>
<evidence type="ECO:0000313" key="4">
    <source>
        <dbReference type="EMBL" id="MFC4335699.1"/>
    </source>
</evidence>
<evidence type="ECO:0000256" key="1">
    <source>
        <dbReference type="ARBA" id="ARBA00022801"/>
    </source>
</evidence>
<feature type="transmembrane region" description="Helical" evidence="2">
    <location>
        <begin position="62"/>
        <end position="77"/>
    </location>
</feature>
<keyword evidence="2" id="KW-0472">Membrane</keyword>
<dbReference type="EC" id="3.1.3.16" evidence="4"/>
<keyword evidence="2" id="KW-0812">Transmembrane</keyword>
<comment type="caution">
    <text evidence="4">The sequence shown here is derived from an EMBL/GenBank/DDBJ whole genome shotgun (WGS) entry which is preliminary data.</text>
</comment>
<accession>A0ABV8TY05</accession>
<dbReference type="InterPro" id="IPR001932">
    <property type="entry name" value="PPM-type_phosphatase-like_dom"/>
</dbReference>
<dbReference type="Pfam" id="PF07228">
    <property type="entry name" value="SpoIIE"/>
    <property type="match status" value="1"/>
</dbReference>
<evidence type="ECO:0000256" key="2">
    <source>
        <dbReference type="SAM" id="Phobius"/>
    </source>
</evidence>
<gene>
    <name evidence="4" type="ORF">ACFPET_10850</name>
</gene>
<feature type="transmembrane region" description="Helical" evidence="2">
    <location>
        <begin position="110"/>
        <end position="129"/>
    </location>
</feature>
<dbReference type="Gene3D" id="3.60.40.10">
    <property type="entry name" value="PPM-type phosphatase domain"/>
    <property type="match status" value="1"/>
</dbReference>
<dbReference type="Proteomes" id="UP001595823">
    <property type="component" value="Unassembled WGS sequence"/>
</dbReference>
<dbReference type="RefSeq" id="WP_380620822.1">
    <property type="nucleotide sequence ID" value="NZ_JBHSDK010000015.1"/>
</dbReference>
<dbReference type="GO" id="GO:0004722">
    <property type="term" value="F:protein serine/threonine phosphatase activity"/>
    <property type="evidence" value="ECO:0007669"/>
    <property type="project" value="UniProtKB-EC"/>
</dbReference>
<reference evidence="5" key="1">
    <citation type="journal article" date="2019" name="Int. J. Syst. Evol. Microbiol.">
        <title>The Global Catalogue of Microorganisms (GCM) 10K type strain sequencing project: providing services to taxonomists for standard genome sequencing and annotation.</title>
        <authorList>
            <consortium name="The Broad Institute Genomics Platform"/>
            <consortium name="The Broad Institute Genome Sequencing Center for Infectious Disease"/>
            <person name="Wu L."/>
            <person name="Ma J."/>
        </authorList>
    </citation>
    <scope>NUCLEOTIDE SEQUENCE [LARGE SCALE GENOMIC DNA]</scope>
    <source>
        <strain evidence="5">IBRC-M 10908</strain>
    </source>
</reference>